<keyword evidence="2" id="KW-1185">Reference proteome</keyword>
<gene>
    <name evidence="1" type="ORF">AB1Y20_023462</name>
</gene>
<organism evidence="1 2">
    <name type="scientific">Prymnesium parvum</name>
    <name type="common">Toxic golden alga</name>
    <dbReference type="NCBI Taxonomy" id="97485"/>
    <lineage>
        <taxon>Eukaryota</taxon>
        <taxon>Haptista</taxon>
        <taxon>Haptophyta</taxon>
        <taxon>Prymnesiophyceae</taxon>
        <taxon>Prymnesiales</taxon>
        <taxon>Prymnesiaceae</taxon>
        <taxon>Prymnesium</taxon>
    </lineage>
</organism>
<evidence type="ECO:0008006" key="3">
    <source>
        <dbReference type="Google" id="ProtNLM"/>
    </source>
</evidence>
<accession>A0AB34JET5</accession>
<comment type="caution">
    <text evidence="1">The sequence shown here is derived from an EMBL/GenBank/DDBJ whole genome shotgun (WGS) entry which is preliminary data.</text>
</comment>
<name>A0AB34JET5_PRYPA</name>
<protein>
    <recommendedName>
        <fullName evidence="3">Fe2OG dioxygenase domain-containing protein</fullName>
    </recommendedName>
</protein>
<evidence type="ECO:0000313" key="1">
    <source>
        <dbReference type="EMBL" id="KAL1519978.1"/>
    </source>
</evidence>
<sequence length="320" mass="35620">MLGREARVAAALGAAAAALIARALYKDALFRSRFAQLPHAPPPHTELALRKHRWHRLRHAVLRRVVSPRALERRFDAIRAAFAPQQVDYSNTAYGRSHWALSCFMEYSNGVAAGKVDLSKGQPMMALTAEILGACDEAFLSWYDELHPYAKGKGATRELVRLQSFVTRYLPREDETHLPRHIDGANVDGSLILGLPTYHAYKGGGLTVWDGEGDSEEFVYPVGVGDACVLDARVWHQSNPIQEVDGYGERWVIVIFYKVNTTQPERGRAEARPAEAERSREVRELLARRIVEAKRRKKVTEEANALPSKGLGAAAWASEG</sequence>
<dbReference type="Proteomes" id="UP001515480">
    <property type="component" value="Unassembled WGS sequence"/>
</dbReference>
<dbReference type="EMBL" id="JBGBPQ010000009">
    <property type="protein sequence ID" value="KAL1519978.1"/>
    <property type="molecule type" value="Genomic_DNA"/>
</dbReference>
<dbReference type="AlphaFoldDB" id="A0AB34JET5"/>
<reference evidence="1 2" key="1">
    <citation type="journal article" date="2024" name="Science">
        <title>Giant polyketide synthase enzymes in the biosynthesis of giant marine polyether toxins.</title>
        <authorList>
            <person name="Fallon T.R."/>
            <person name="Shende V.V."/>
            <person name="Wierzbicki I.H."/>
            <person name="Pendleton A.L."/>
            <person name="Watervoot N.F."/>
            <person name="Auber R.P."/>
            <person name="Gonzalez D.J."/>
            <person name="Wisecaver J.H."/>
            <person name="Moore B.S."/>
        </authorList>
    </citation>
    <scope>NUCLEOTIDE SEQUENCE [LARGE SCALE GENOMIC DNA]</scope>
    <source>
        <strain evidence="1 2">12B1</strain>
    </source>
</reference>
<evidence type="ECO:0000313" key="2">
    <source>
        <dbReference type="Proteomes" id="UP001515480"/>
    </source>
</evidence>
<proteinExistence type="predicted"/>